<dbReference type="InterPro" id="IPR014239">
    <property type="entry name" value="YpeB_PepSY1-2"/>
</dbReference>
<evidence type="ECO:0000313" key="5">
    <source>
        <dbReference type="Proteomes" id="UP000640786"/>
    </source>
</evidence>
<feature type="domain" description="Sporulation protein YpeB PepSY1 and PepSY2" evidence="2">
    <location>
        <begin position="169"/>
        <end position="355"/>
    </location>
</feature>
<name>A0ABR8RBL8_9BACI</name>
<keyword evidence="5" id="KW-1185">Reference proteome</keyword>
<comment type="caution">
    <text evidence="4">The sequence shown here is derived from an EMBL/GenBank/DDBJ whole genome shotgun (WGS) entry which is preliminary data.</text>
</comment>
<gene>
    <name evidence="4" type="ORF">H9650_13685</name>
</gene>
<proteinExistence type="predicted"/>
<evidence type="ECO:0000256" key="1">
    <source>
        <dbReference type="SAM" id="Phobius"/>
    </source>
</evidence>
<sequence length="427" mass="48767">MKKFGWVIVIAALAIFVVYHFNVQEQNTNLKNALASQYSNQLNSASEKLTELSDSIDETLIFKDEASLDRPLQDVWRLSSDIRASISALPIDQETSSGWMNYLTRIGNGAAQVRAGKVPIEEWQTNMVDARGNLRSLSDQWAFTNRDDGNKDYIVTSFVQNKLSKESQKNWKSLGASVKAYTESDFPMTASETDQQKKKDLQHISDEPVSVEDVKEKFAKFFPELADAKIHVTESGKDAPYPFYHIEFHKGIRIGYADFTKKGGHLLSFLMERPFDKNSIDTESMKEKALAQMKRLGFEDTELIEFRENTIAWHLAFARKDAENNAIVYADGVHLKIAKDNGELLGLNAMEYIQEEKIASQKIVPLDYKEIFADDLKIEEEKMAYVENDELQQRLAYELLTRSDKIGTYKVYIDAETHEILQSEKLP</sequence>
<dbReference type="Proteomes" id="UP000640786">
    <property type="component" value="Unassembled WGS sequence"/>
</dbReference>
<dbReference type="RefSeq" id="WP_154310940.1">
    <property type="nucleotide sequence ID" value="NZ_JACSQO010000007.1"/>
</dbReference>
<dbReference type="Pfam" id="PF14620">
    <property type="entry name" value="YPEB_PepSY1-2"/>
    <property type="match status" value="1"/>
</dbReference>
<dbReference type="InterPro" id="IPR048402">
    <property type="entry name" value="YpeB_N"/>
</dbReference>
<dbReference type="Pfam" id="PF20769">
    <property type="entry name" value="YPEB_N"/>
    <property type="match status" value="1"/>
</dbReference>
<keyword evidence="1" id="KW-0812">Transmembrane</keyword>
<reference evidence="4 5" key="1">
    <citation type="submission" date="2020-08" db="EMBL/GenBank/DDBJ databases">
        <title>A Genomic Blueprint of the Chicken Gut Microbiome.</title>
        <authorList>
            <person name="Gilroy R."/>
            <person name="Ravi A."/>
            <person name="Getino M."/>
            <person name="Pursley I."/>
            <person name="Horton D.L."/>
            <person name="Alikhan N.-F."/>
            <person name="Baker D."/>
            <person name="Gharbi K."/>
            <person name="Hall N."/>
            <person name="Watson M."/>
            <person name="Adriaenssens E.M."/>
            <person name="Foster-Nyarko E."/>
            <person name="Jarju S."/>
            <person name="Secka A."/>
            <person name="Antonio M."/>
            <person name="Oren A."/>
            <person name="Chaudhuri R."/>
            <person name="La Ragione R.M."/>
            <person name="Hildebrand F."/>
            <person name="Pallen M.J."/>
        </authorList>
    </citation>
    <scope>NUCLEOTIDE SEQUENCE [LARGE SCALE GENOMIC DNA]</scope>
    <source>
        <strain evidence="4 5">Sa2BUA9</strain>
    </source>
</reference>
<evidence type="ECO:0000259" key="3">
    <source>
        <dbReference type="Pfam" id="PF20769"/>
    </source>
</evidence>
<feature type="transmembrane region" description="Helical" evidence="1">
    <location>
        <begin position="6"/>
        <end position="23"/>
    </location>
</feature>
<keyword evidence="1" id="KW-0472">Membrane</keyword>
<evidence type="ECO:0000313" key="4">
    <source>
        <dbReference type="EMBL" id="MBD7945173.1"/>
    </source>
</evidence>
<keyword evidence="1" id="KW-1133">Transmembrane helix</keyword>
<protein>
    <submittedName>
        <fullName evidence="4">Germination protein YpeB</fullName>
    </submittedName>
</protein>
<feature type="domain" description="Sporulation protein YpeB N-terminal" evidence="3">
    <location>
        <begin position="27"/>
        <end position="114"/>
    </location>
</feature>
<evidence type="ECO:0000259" key="2">
    <source>
        <dbReference type="Pfam" id="PF14620"/>
    </source>
</evidence>
<accession>A0ABR8RBL8</accession>
<organism evidence="4 5">
    <name type="scientific">Psychrobacillus faecigallinarum</name>
    <dbReference type="NCBI Taxonomy" id="2762235"/>
    <lineage>
        <taxon>Bacteria</taxon>
        <taxon>Bacillati</taxon>
        <taxon>Bacillota</taxon>
        <taxon>Bacilli</taxon>
        <taxon>Bacillales</taxon>
        <taxon>Bacillaceae</taxon>
        <taxon>Psychrobacillus</taxon>
    </lineage>
</organism>
<dbReference type="EMBL" id="JACSQO010000007">
    <property type="protein sequence ID" value="MBD7945173.1"/>
    <property type="molecule type" value="Genomic_DNA"/>
</dbReference>